<reference evidence="10 11" key="1">
    <citation type="journal article" date="2016" name="Antonie Van Leeuwenhoek">
        <title>Lysinibacillus endophyticus sp. nov., an indole-3-acetic acid producing endophytic bacterium isolated from corn root (Zea mays cv. Xinken-5).</title>
        <authorList>
            <person name="Yu J."/>
            <person name="Guan X."/>
            <person name="Liu C."/>
            <person name="Xiang W."/>
            <person name="Yu Z."/>
            <person name="Liu X."/>
            <person name="Wang G."/>
        </authorList>
    </citation>
    <scope>NUCLEOTIDE SEQUENCE [LARGE SCALE GENOMIC DNA]</scope>
    <source>
        <strain evidence="10 11">DSM 100506</strain>
    </source>
</reference>
<dbReference type="InterPro" id="IPR025662">
    <property type="entry name" value="Sigma_54_int_dom_ATP-bd_1"/>
</dbReference>
<dbReference type="GO" id="GO:0003677">
    <property type="term" value="F:DNA binding"/>
    <property type="evidence" value="ECO:0007669"/>
    <property type="project" value="UniProtKB-KW"/>
</dbReference>
<dbReference type="InterPro" id="IPR003593">
    <property type="entry name" value="AAA+_ATPase"/>
</dbReference>
<organism evidence="10 11">
    <name type="scientific">Ureibacillus endophyticus</name>
    <dbReference type="NCBI Taxonomy" id="1978490"/>
    <lineage>
        <taxon>Bacteria</taxon>
        <taxon>Bacillati</taxon>
        <taxon>Bacillota</taxon>
        <taxon>Bacilli</taxon>
        <taxon>Bacillales</taxon>
        <taxon>Caryophanaceae</taxon>
        <taxon>Ureibacillus</taxon>
    </lineage>
</organism>
<dbReference type="SUPFAM" id="SSF52540">
    <property type="entry name" value="P-loop containing nucleoside triphosphate hydrolases"/>
    <property type="match status" value="1"/>
</dbReference>
<evidence type="ECO:0000259" key="7">
    <source>
        <dbReference type="PROSITE" id="PS50045"/>
    </source>
</evidence>
<dbReference type="PROSITE" id="PS50045">
    <property type="entry name" value="SIGMA54_INTERACT_4"/>
    <property type="match status" value="1"/>
</dbReference>
<dbReference type="InterPro" id="IPR025944">
    <property type="entry name" value="Sigma_54_int_dom_CS"/>
</dbReference>
<dbReference type="GO" id="GO:0006355">
    <property type="term" value="P:regulation of DNA-templated transcription"/>
    <property type="evidence" value="ECO:0007669"/>
    <property type="project" value="InterPro"/>
</dbReference>
<comment type="caution">
    <text evidence="10">The sequence shown here is derived from an EMBL/GenBank/DDBJ whole genome shotgun (WGS) entry which is preliminary data.</text>
</comment>
<dbReference type="PROSITE" id="PS50112">
    <property type="entry name" value="PAS"/>
    <property type="match status" value="1"/>
</dbReference>
<dbReference type="SMART" id="SM00382">
    <property type="entry name" value="AAA"/>
    <property type="match status" value="1"/>
</dbReference>
<dbReference type="InterPro" id="IPR025943">
    <property type="entry name" value="Sigma_54_int_dom_ATP-bd_2"/>
</dbReference>
<dbReference type="PANTHER" id="PTHR32071">
    <property type="entry name" value="TRANSCRIPTIONAL REGULATORY PROTEIN"/>
    <property type="match status" value="1"/>
</dbReference>
<dbReference type="Pfam" id="PF25601">
    <property type="entry name" value="AAA_lid_14"/>
    <property type="match status" value="1"/>
</dbReference>
<evidence type="ECO:0000313" key="11">
    <source>
        <dbReference type="Proteomes" id="UP000272238"/>
    </source>
</evidence>
<keyword evidence="6" id="KW-0175">Coiled coil</keyword>
<dbReference type="PROSITE" id="PS00688">
    <property type="entry name" value="SIGMA54_INTERACT_3"/>
    <property type="match status" value="1"/>
</dbReference>
<keyword evidence="11" id="KW-1185">Reference proteome</keyword>
<gene>
    <name evidence="10" type="ORF">D8M03_10650</name>
</gene>
<dbReference type="Gene3D" id="3.40.50.300">
    <property type="entry name" value="P-loop containing nucleotide triphosphate hydrolases"/>
    <property type="match status" value="1"/>
</dbReference>
<keyword evidence="4" id="KW-0238">DNA-binding</keyword>
<dbReference type="PANTHER" id="PTHR32071:SF57">
    <property type="entry name" value="C4-DICARBOXYLATE TRANSPORT TRANSCRIPTIONAL REGULATORY PROTEIN DCTD"/>
    <property type="match status" value="1"/>
</dbReference>
<evidence type="ECO:0000256" key="6">
    <source>
        <dbReference type="SAM" id="Coils"/>
    </source>
</evidence>
<dbReference type="EMBL" id="RBZN01000025">
    <property type="protein sequence ID" value="RKQ15963.1"/>
    <property type="molecule type" value="Genomic_DNA"/>
</dbReference>
<dbReference type="SUPFAM" id="SSF55785">
    <property type="entry name" value="PYP-like sensor domain (PAS domain)"/>
    <property type="match status" value="1"/>
</dbReference>
<dbReference type="GO" id="GO:0005524">
    <property type="term" value="F:ATP binding"/>
    <property type="evidence" value="ECO:0007669"/>
    <property type="project" value="UniProtKB-KW"/>
</dbReference>
<keyword evidence="2" id="KW-0067">ATP-binding</keyword>
<feature type="domain" description="Sigma-54 factor interaction" evidence="7">
    <location>
        <begin position="161"/>
        <end position="388"/>
    </location>
</feature>
<dbReference type="InterPro" id="IPR002078">
    <property type="entry name" value="Sigma_54_int"/>
</dbReference>
<dbReference type="Proteomes" id="UP000272238">
    <property type="component" value="Unassembled WGS sequence"/>
</dbReference>
<dbReference type="Gene3D" id="3.30.450.20">
    <property type="entry name" value="PAS domain"/>
    <property type="match status" value="1"/>
</dbReference>
<sequence>MVQNILEDELKRLTDRIIELEELNKVYKGLFENSFDVMIVTDGSGKVLFANPAFERLFDDKLEEVIGYPIADMEKQTTATSKVLESGKMETVIYTTYKGKQILSTGVPVYDENGELSRIYINSRDISELNSLREKYQESQVLASKYYVELLELKKQNTKNFISHSKEMNQILETVYQIANVDSTVLLLGESGVGKDRIANIIHEESLRSDKGSFVKINCGAIPPELLESELFGYEKGAFTGANKDGKAGYFEFADKGTIFLDEIGELPKNLQVKLLRVIQDQTVTRVGGLKEKQIDVRIIAATNRDLEMMVKQGDFREDLFYRLNVVPIVIPPLRKRREDIPFLISYYLEQFNSKYSKNINLDTETLEKLYKYNWPGNIRELSNVIERCNRQVVFYTLR</sequence>
<dbReference type="PROSITE" id="PS00676">
    <property type="entry name" value="SIGMA54_INTERACT_2"/>
    <property type="match status" value="1"/>
</dbReference>
<evidence type="ECO:0000256" key="2">
    <source>
        <dbReference type="ARBA" id="ARBA00022840"/>
    </source>
</evidence>
<evidence type="ECO:0000256" key="3">
    <source>
        <dbReference type="ARBA" id="ARBA00023015"/>
    </source>
</evidence>
<feature type="coiled-coil region" evidence="6">
    <location>
        <begin position="3"/>
        <end position="30"/>
    </location>
</feature>
<evidence type="ECO:0000259" key="9">
    <source>
        <dbReference type="PROSITE" id="PS50113"/>
    </source>
</evidence>
<keyword evidence="3" id="KW-0805">Transcription regulation</keyword>
<protein>
    <submittedName>
        <fullName evidence="10">PAS domain-containing protein</fullName>
    </submittedName>
</protein>
<evidence type="ECO:0000256" key="5">
    <source>
        <dbReference type="ARBA" id="ARBA00023163"/>
    </source>
</evidence>
<dbReference type="Pfam" id="PF13426">
    <property type="entry name" value="PAS_9"/>
    <property type="match status" value="1"/>
</dbReference>
<feature type="domain" description="PAS" evidence="8">
    <location>
        <begin position="23"/>
        <end position="67"/>
    </location>
</feature>
<dbReference type="PROSITE" id="PS00675">
    <property type="entry name" value="SIGMA54_INTERACT_1"/>
    <property type="match status" value="1"/>
</dbReference>
<dbReference type="InterPro" id="IPR035965">
    <property type="entry name" value="PAS-like_dom_sf"/>
</dbReference>
<evidence type="ECO:0000313" key="10">
    <source>
        <dbReference type="EMBL" id="RKQ15963.1"/>
    </source>
</evidence>
<dbReference type="FunFam" id="3.40.50.300:FF:000006">
    <property type="entry name" value="DNA-binding transcriptional regulator NtrC"/>
    <property type="match status" value="1"/>
</dbReference>
<evidence type="ECO:0000256" key="4">
    <source>
        <dbReference type="ARBA" id="ARBA00023125"/>
    </source>
</evidence>
<dbReference type="InterPro" id="IPR058031">
    <property type="entry name" value="AAA_lid_NorR"/>
</dbReference>
<feature type="domain" description="PAC" evidence="9">
    <location>
        <begin position="87"/>
        <end position="138"/>
    </location>
</feature>
<dbReference type="SMART" id="SM00091">
    <property type="entry name" value="PAS"/>
    <property type="match status" value="1"/>
</dbReference>
<dbReference type="CDD" id="cd00130">
    <property type="entry name" value="PAS"/>
    <property type="match status" value="1"/>
</dbReference>
<evidence type="ECO:0000256" key="1">
    <source>
        <dbReference type="ARBA" id="ARBA00022741"/>
    </source>
</evidence>
<keyword evidence="1" id="KW-0547">Nucleotide-binding</keyword>
<dbReference type="CDD" id="cd00009">
    <property type="entry name" value="AAA"/>
    <property type="match status" value="1"/>
</dbReference>
<dbReference type="OrthoDB" id="9771372at2"/>
<keyword evidence="5" id="KW-0804">Transcription</keyword>
<accession>A0A494Z0A7</accession>
<dbReference type="PROSITE" id="PS50113">
    <property type="entry name" value="PAC"/>
    <property type="match status" value="1"/>
</dbReference>
<dbReference type="InterPro" id="IPR027417">
    <property type="entry name" value="P-loop_NTPase"/>
</dbReference>
<dbReference type="InterPro" id="IPR000014">
    <property type="entry name" value="PAS"/>
</dbReference>
<proteinExistence type="predicted"/>
<dbReference type="Gene3D" id="1.10.8.60">
    <property type="match status" value="1"/>
</dbReference>
<dbReference type="InterPro" id="IPR000700">
    <property type="entry name" value="PAS-assoc_C"/>
</dbReference>
<dbReference type="AlphaFoldDB" id="A0A494Z0A7"/>
<dbReference type="Pfam" id="PF00158">
    <property type="entry name" value="Sigma54_activat"/>
    <property type="match status" value="1"/>
</dbReference>
<evidence type="ECO:0000259" key="8">
    <source>
        <dbReference type="PROSITE" id="PS50112"/>
    </source>
</evidence>
<dbReference type="NCBIfam" id="TIGR00229">
    <property type="entry name" value="sensory_box"/>
    <property type="match status" value="1"/>
</dbReference>
<name>A0A494Z0A7_9BACL</name>
<dbReference type="RefSeq" id="WP_121214760.1">
    <property type="nucleotide sequence ID" value="NZ_RBZN01000025.1"/>
</dbReference>